<accession>E8ZI46</accession>
<sequence length="159" mass="17496">MSYLSSLIKLSPVVAAPAVGGGIFATNFQDTKTQDTLELEILENELKPAPESPKPLPQGRPGRKWEVSGVQPVYSASGGSGSCHIYVLADHEDLGGSLIFRSSNKYNNLEEAEKSIQSLSGHIENKNHITCNNKKWYLYKKFNGGWTFKVGDQEPVEKN</sequence>
<keyword evidence="3" id="KW-1185">Reference proteome</keyword>
<organism evidence="2 3">
    <name type="scientific">Mycoplasma haemofelis (strain Langford 1)</name>
    <name type="common">Haemobartonella felis</name>
    <dbReference type="NCBI Taxonomy" id="941640"/>
    <lineage>
        <taxon>Bacteria</taxon>
        <taxon>Bacillati</taxon>
        <taxon>Mycoplasmatota</taxon>
        <taxon>Mollicutes</taxon>
        <taxon>Mycoplasmataceae</taxon>
        <taxon>Mycoplasma</taxon>
    </lineage>
</organism>
<evidence type="ECO:0000313" key="3">
    <source>
        <dbReference type="Proteomes" id="UP000008637"/>
    </source>
</evidence>
<reference evidence="2 3" key="1">
    <citation type="journal article" date="2011" name="J. Bacteriol.">
        <title>Complete genome sequence of Mycoplasma haemofelis, a hemotropic mycoplasma.</title>
        <authorList>
            <person name="Barker E.N."/>
            <person name="Helps C.R."/>
            <person name="Peters I.R."/>
            <person name="Darby A.C."/>
            <person name="Radford A.D."/>
            <person name="Tasker S."/>
        </authorList>
    </citation>
    <scope>NUCLEOTIDE SEQUENCE [LARGE SCALE GENOMIC DNA]</scope>
    <source>
        <strain evidence="2 3">Langford 1</strain>
    </source>
</reference>
<protein>
    <submittedName>
        <fullName evidence="2">Uncharacterized protein</fullName>
    </submittedName>
</protein>
<dbReference type="Proteomes" id="UP000008637">
    <property type="component" value="Chromosome"/>
</dbReference>
<evidence type="ECO:0000313" key="2">
    <source>
        <dbReference type="EMBL" id="CBY92817.1"/>
    </source>
</evidence>
<dbReference type="EMBL" id="FR773153">
    <property type="protein sequence ID" value="CBY92817.1"/>
    <property type="molecule type" value="Genomic_DNA"/>
</dbReference>
<gene>
    <name evidence="2" type="ordered locus">HF1_08090</name>
</gene>
<dbReference type="KEGG" id="mha:HF1_08090"/>
<dbReference type="HOGENOM" id="CLU_1675921_0_0_14"/>
<evidence type="ECO:0000256" key="1">
    <source>
        <dbReference type="SAM" id="MobiDB-lite"/>
    </source>
</evidence>
<dbReference type="AlphaFoldDB" id="E8ZI46"/>
<feature type="region of interest" description="Disordered" evidence="1">
    <location>
        <begin position="45"/>
        <end position="64"/>
    </location>
</feature>
<proteinExistence type="predicted"/>
<name>E8ZI46_MYCHL</name>